<name>A0ABY4VY12_9PROT</name>
<evidence type="ECO:0000256" key="9">
    <source>
        <dbReference type="ARBA" id="ARBA00022909"/>
    </source>
</evidence>
<keyword evidence="7" id="KW-0418">Kinase</keyword>
<evidence type="ECO:0000256" key="1">
    <source>
        <dbReference type="ARBA" id="ARBA00005051"/>
    </source>
</evidence>
<dbReference type="NCBIfam" id="TIGR01498">
    <property type="entry name" value="folK"/>
    <property type="match status" value="1"/>
</dbReference>
<sequence>MIFIGLGANLKHPTYGPPAETLKAAIRALNSIFSIKTQSSLYQSAPVPMSDQPWFFNAVISISTSFTLEETLKSLHKIEKEFGRVREKKWEARILDLDLLVFHKQVTRNREQLKGPVVPHPFLAERMFVLEPIQEIAPNWRHPVLNLNAAEMLSILPKGQRVEKLPPG</sequence>
<dbReference type="PANTHER" id="PTHR43071">
    <property type="entry name" value="2-AMINO-4-HYDROXY-6-HYDROXYMETHYLDIHYDROPTERIDINE PYROPHOSPHOKINASE"/>
    <property type="match status" value="1"/>
</dbReference>
<evidence type="ECO:0000256" key="12">
    <source>
        <dbReference type="ARBA" id="ARBA00033413"/>
    </source>
</evidence>
<organism evidence="14 15">
    <name type="scientific">Sneathiella marina</name>
    <dbReference type="NCBI Taxonomy" id="2950108"/>
    <lineage>
        <taxon>Bacteria</taxon>
        <taxon>Pseudomonadati</taxon>
        <taxon>Pseudomonadota</taxon>
        <taxon>Alphaproteobacteria</taxon>
        <taxon>Sneathiellales</taxon>
        <taxon>Sneathiellaceae</taxon>
        <taxon>Sneathiella</taxon>
    </lineage>
</organism>
<dbReference type="SUPFAM" id="SSF55083">
    <property type="entry name" value="6-hydroxymethyl-7,8-dihydropterin pyrophosphokinase, HPPK"/>
    <property type="match status" value="1"/>
</dbReference>
<evidence type="ECO:0000256" key="11">
    <source>
        <dbReference type="ARBA" id="ARBA00029766"/>
    </source>
</evidence>
<reference evidence="14" key="1">
    <citation type="submission" date="2022-06" db="EMBL/GenBank/DDBJ databases">
        <title>Sneathiella actinostolidae sp. nov., isolated from a sea anemonein the Western Pacific Ocean.</title>
        <authorList>
            <person name="Wei M.J."/>
        </authorList>
    </citation>
    <scope>NUCLEOTIDE SEQUENCE</scope>
    <source>
        <strain evidence="14">PHK-P5</strain>
    </source>
</reference>
<keyword evidence="15" id="KW-1185">Reference proteome</keyword>
<dbReference type="EMBL" id="CP098747">
    <property type="protein sequence ID" value="USG59817.1"/>
    <property type="molecule type" value="Genomic_DNA"/>
</dbReference>
<comment type="function">
    <text evidence="10">Catalyzes the transfer of pyrophosphate from adenosine triphosphate (ATP) to 6-hydroxymethyl-7,8-dihydropterin, an enzymatic step in folate biosynthesis pathway.</text>
</comment>
<evidence type="ECO:0000256" key="2">
    <source>
        <dbReference type="ARBA" id="ARBA00005810"/>
    </source>
</evidence>
<feature type="domain" description="7,8-dihydro-6-hydroxymethylpterin-pyrophosphokinase" evidence="13">
    <location>
        <begin position="3"/>
        <end position="138"/>
    </location>
</feature>
<evidence type="ECO:0000256" key="3">
    <source>
        <dbReference type="ARBA" id="ARBA00013253"/>
    </source>
</evidence>
<evidence type="ECO:0000259" key="13">
    <source>
        <dbReference type="Pfam" id="PF01288"/>
    </source>
</evidence>
<keyword evidence="6" id="KW-0547">Nucleotide-binding</keyword>
<dbReference type="PANTHER" id="PTHR43071:SF1">
    <property type="entry name" value="2-AMINO-4-HYDROXY-6-HYDROXYMETHYLDIHYDROPTERIDINE PYROPHOSPHOKINASE"/>
    <property type="match status" value="1"/>
</dbReference>
<dbReference type="GO" id="GO:0003848">
    <property type="term" value="F:2-amino-4-hydroxy-6-hydroxymethyldihydropteridine diphosphokinase activity"/>
    <property type="evidence" value="ECO:0007669"/>
    <property type="project" value="UniProtKB-EC"/>
</dbReference>
<evidence type="ECO:0000256" key="5">
    <source>
        <dbReference type="ARBA" id="ARBA00022679"/>
    </source>
</evidence>
<evidence type="ECO:0000256" key="6">
    <source>
        <dbReference type="ARBA" id="ARBA00022741"/>
    </source>
</evidence>
<dbReference type="Gene3D" id="3.30.70.560">
    <property type="entry name" value="7,8-Dihydro-6-hydroxymethylpterin-pyrophosphokinase HPPK"/>
    <property type="match status" value="1"/>
</dbReference>
<dbReference type="InterPro" id="IPR000550">
    <property type="entry name" value="Hppk"/>
</dbReference>
<comment type="similarity">
    <text evidence="2">Belongs to the HPPK family.</text>
</comment>
<evidence type="ECO:0000313" key="14">
    <source>
        <dbReference type="EMBL" id="USG59817.1"/>
    </source>
</evidence>
<dbReference type="Proteomes" id="UP001056291">
    <property type="component" value="Chromosome"/>
</dbReference>
<evidence type="ECO:0000256" key="8">
    <source>
        <dbReference type="ARBA" id="ARBA00022840"/>
    </source>
</evidence>
<dbReference type="CDD" id="cd00483">
    <property type="entry name" value="HPPK"/>
    <property type="match status" value="1"/>
</dbReference>
<keyword evidence="9" id="KW-0289">Folate biosynthesis</keyword>
<keyword evidence="5 14" id="KW-0808">Transferase</keyword>
<dbReference type="RefSeq" id="WP_251932587.1">
    <property type="nucleotide sequence ID" value="NZ_CP098747.1"/>
</dbReference>
<dbReference type="InterPro" id="IPR035907">
    <property type="entry name" value="Hppk_sf"/>
</dbReference>
<dbReference type="Pfam" id="PF01288">
    <property type="entry name" value="HPPK"/>
    <property type="match status" value="1"/>
</dbReference>
<evidence type="ECO:0000313" key="15">
    <source>
        <dbReference type="Proteomes" id="UP001056291"/>
    </source>
</evidence>
<evidence type="ECO:0000256" key="4">
    <source>
        <dbReference type="ARBA" id="ARBA00016218"/>
    </source>
</evidence>
<accession>A0ABY4VY12</accession>
<proteinExistence type="inferred from homology"/>
<gene>
    <name evidence="14" type="primary">folK</name>
    <name evidence="14" type="ORF">NBZ79_11580</name>
</gene>
<protein>
    <recommendedName>
        <fullName evidence="4">2-amino-4-hydroxy-6-hydroxymethyldihydropteridine pyrophosphokinase</fullName>
        <ecNumber evidence="3">2.7.6.3</ecNumber>
    </recommendedName>
    <alternativeName>
        <fullName evidence="11">6-hydroxymethyl-7,8-dihydropterin pyrophosphokinase</fullName>
    </alternativeName>
    <alternativeName>
        <fullName evidence="12">7,8-dihydro-6-hydroxymethylpterin-pyrophosphokinase</fullName>
    </alternativeName>
</protein>
<evidence type="ECO:0000256" key="10">
    <source>
        <dbReference type="ARBA" id="ARBA00029409"/>
    </source>
</evidence>
<keyword evidence="8" id="KW-0067">ATP-binding</keyword>
<dbReference type="EC" id="2.7.6.3" evidence="3"/>
<evidence type="ECO:0000256" key="7">
    <source>
        <dbReference type="ARBA" id="ARBA00022777"/>
    </source>
</evidence>
<comment type="pathway">
    <text evidence="1">Cofactor biosynthesis; tetrahydrofolate biosynthesis; 2-amino-4-hydroxy-6-hydroxymethyl-7,8-dihydropteridine diphosphate from 7,8-dihydroneopterin triphosphate: step 4/4.</text>
</comment>